<dbReference type="RefSeq" id="WP_188479291.1">
    <property type="nucleotide sequence ID" value="NZ_BMFJ01000002.1"/>
</dbReference>
<protein>
    <recommendedName>
        <fullName evidence="6">Ribosomal RNA small subunit methyltransferase G</fullName>
        <ecNumber evidence="6">2.1.1.170</ecNumber>
    </recommendedName>
    <alternativeName>
        <fullName evidence="6">16S rRNA 7-methylguanosine methyltransferase</fullName>
        <shortName evidence="6">16S rRNA m7G methyltransferase</shortName>
    </alternativeName>
</protein>
<dbReference type="PANTHER" id="PTHR31760:SF0">
    <property type="entry name" value="S-ADENOSYL-L-METHIONINE-DEPENDENT METHYLTRANSFERASES SUPERFAMILY PROTEIN"/>
    <property type="match status" value="1"/>
</dbReference>
<gene>
    <name evidence="6 7" type="primary">rsmG</name>
    <name evidence="7" type="ORF">GCM10011360_36950</name>
</gene>
<organism evidence="7 8">
    <name type="scientific">Primorskyibacter flagellatus</name>
    <dbReference type="NCBI Taxonomy" id="1387277"/>
    <lineage>
        <taxon>Bacteria</taxon>
        <taxon>Pseudomonadati</taxon>
        <taxon>Pseudomonadota</taxon>
        <taxon>Alphaproteobacteria</taxon>
        <taxon>Rhodobacterales</taxon>
        <taxon>Roseobacteraceae</taxon>
        <taxon>Primorskyibacter</taxon>
    </lineage>
</organism>
<comment type="caution">
    <text evidence="7">The sequence shown here is derived from an EMBL/GenBank/DDBJ whole genome shotgun (WGS) entry which is preliminary data.</text>
</comment>
<keyword evidence="8" id="KW-1185">Reference proteome</keyword>
<evidence type="ECO:0000256" key="1">
    <source>
        <dbReference type="ARBA" id="ARBA00022490"/>
    </source>
</evidence>
<dbReference type="NCBIfam" id="TIGR00138">
    <property type="entry name" value="rsmG_gidB"/>
    <property type="match status" value="1"/>
</dbReference>
<feature type="binding site" evidence="6">
    <location>
        <position position="132"/>
    </location>
    <ligand>
        <name>S-adenosyl-L-methionine</name>
        <dbReference type="ChEBI" id="CHEBI:59789"/>
    </ligand>
</feature>
<dbReference type="Gene3D" id="3.40.50.150">
    <property type="entry name" value="Vaccinia Virus protein VP39"/>
    <property type="match status" value="1"/>
</dbReference>
<dbReference type="GO" id="GO:0070043">
    <property type="term" value="F:rRNA (guanine-N7-)-methyltransferase activity"/>
    <property type="evidence" value="ECO:0007669"/>
    <property type="project" value="UniProtKB-UniRule"/>
</dbReference>
<keyword evidence="3 6" id="KW-0489">Methyltransferase</keyword>
<evidence type="ECO:0000256" key="2">
    <source>
        <dbReference type="ARBA" id="ARBA00022552"/>
    </source>
</evidence>
<dbReference type="AlphaFoldDB" id="A0A917AF40"/>
<sequence length="199" mass="22296">MIDGVSRETLERLTIFADLLRKWNPSINLVSRGTIPDLWDRHIVDSVQVYNAAPSGKRDWLDIGSGGGFPGLVAVIIGAEKHPSARFHLIESDQRKCVFLNTVLREIGLKATVISQRIEQAEPLGADILSARALAPLDQLLDMAQIHMSPDGTALFPKGRQWRNEIADAQVRWRFQHEVLPSKTDPEAVILRIKEIEHV</sequence>
<dbReference type="InterPro" id="IPR029063">
    <property type="entry name" value="SAM-dependent_MTases_sf"/>
</dbReference>
<proteinExistence type="inferred from homology"/>
<feature type="binding site" evidence="6">
    <location>
        <begin position="118"/>
        <end position="119"/>
    </location>
    <ligand>
        <name>S-adenosyl-L-methionine</name>
        <dbReference type="ChEBI" id="CHEBI:59789"/>
    </ligand>
</feature>
<evidence type="ECO:0000256" key="6">
    <source>
        <dbReference type="HAMAP-Rule" id="MF_00074"/>
    </source>
</evidence>
<dbReference type="EC" id="2.1.1.170" evidence="6"/>
<keyword evidence="2 6" id="KW-0698">rRNA processing</keyword>
<dbReference type="SUPFAM" id="SSF53335">
    <property type="entry name" value="S-adenosyl-L-methionine-dependent methyltransferases"/>
    <property type="match status" value="1"/>
</dbReference>
<dbReference type="PANTHER" id="PTHR31760">
    <property type="entry name" value="S-ADENOSYL-L-METHIONINE-DEPENDENT METHYLTRANSFERASES SUPERFAMILY PROTEIN"/>
    <property type="match status" value="1"/>
</dbReference>
<accession>A0A917AF40</accession>
<dbReference type="InterPro" id="IPR003682">
    <property type="entry name" value="rRNA_ssu_MeTfrase_G"/>
</dbReference>
<dbReference type="Pfam" id="PF02527">
    <property type="entry name" value="GidB"/>
    <property type="match status" value="1"/>
</dbReference>
<keyword evidence="4 6" id="KW-0808">Transferase</keyword>
<reference evidence="8" key="1">
    <citation type="journal article" date="2019" name="Int. J. Syst. Evol. Microbiol.">
        <title>The Global Catalogue of Microorganisms (GCM) 10K type strain sequencing project: providing services to taxonomists for standard genome sequencing and annotation.</title>
        <authorList>
            <consortium name="The Broad Institute Genomics Platform"/>
            <consortium name="The Broad Institute Genome Sequencing Center for Infectious Disease"/>
            <person name="Wu L."/>
            <person name="Ma J."/>
        </authorList>
    </citation>
    <scope>NUCLEOTIDE SEQUENCE [LARGE SCALE GENOMIC DNA]</scope>
    <source>
        <strain evidence="8">CGMCC 1.12664</strain>
    </source>
</reference>
<evidence type="ECO:0000256" key="4">
    <source>
        <dbReference type="ARBA" id="ARBA00022679"/>
    </source>
</evidence>
<comment type="similarity">
    <text evidence="6">Belongs to the methyltransferase superfamily. RNA methyltransferase RsmG family.</text>
</comment>
<name>A0A917AF40_9RHOB</name>
<evidence type="ECO:0000256" key="5">
    <source>
        <dbReference type="ARBA" id="ARBA00022691"/>
    </source>
</evidence>
<dbReference type="Proteomes" id="UP000612855">
    <property type="component" value="Unassembled WGS sequence"/>
</dbReference>
<comment type="catalytic activity">
    <reaction evidence="6">
        <text>guanosine(527) in 16S rRNA + S-adenosyl-L-methionine = N(7)-methylguanosine(527) in 16S rRNA + S-adenosyl-L-homocysteine</text>
        <dbReference type="Rhea" id="RHEA:42732"/>
        <dbReference type="Rhea" id="RHEA-COMP:10209"/>
        <dbReference type="Rhea" id="RHEA-COMP:10210"/>
        <dbReference type="ChEBI" id="CHEBI:57856"/>
        <dbReference type="ChEBI" id="CHEBI:59789"/>
        <dbReference type="ChEBI" id="CHEBI:74269"/>
        <dbReference type="ChEBI" id="CHEBI:74480"/>
        <dbReference type="EC" id="2.1.1.170"/>
    </reaction>
</comment>
<dbReference type="EMBL" id="BMFJ01000002">
    <property type="protein sequence ID" value="GGE46271.1"/>
    <property type="molecule type" value="Genomic_DNA"/>
</dbReference>
<evidence type="ECO:0000256" key="3">
    <source>
        <dbReference type="ARBA" id="ARBA00022603"/>
    </source>
</evidence>
<dbReference type="PIRSF" id="PIRSF003078">
    <property type="entry name" value="GidB"/>
    <property type="match status" value="1"/>
</dbReference>
<comment type="subcellular location">
    <subcellularLocation>
        <location evidence="6">Cytoplasm</location>
    </subcellularLocation>
</comment>
<comment type="function">
    <text evidence="6">Specifically methylates the N7 position of guanine in position 527 of 16S rRNA.</text>
</comment>
<feature type="binding site" evidence="6">
    <location>
        <position position="69"/>
    </location>
    <ligand>
        <name>S-adenosyl-L-methionine</name>
        <dbReference type="ChEBI" id="CHEBI:59789"/>
    </ligand>
</feature>
<dbReference type="GO" id="GO:0005829">
    <property type="term" value="C:cytosol"/>
    <property type="evidence" value="ECO:0007669"/>
    <property type="project" value="TreeGrafter"/>
</dbReference>
<dbReference type="HAMAP" id="MF_00074">
    <property type="entry name" value="16SrRNA_methyltr_G"/>
    <property type="match status" value="1"/>
</dbReference>
<evidence type="ECO:0000313" key="8">
    <source>
        <dbReference type="Proteomes" id="UP000612855"/>
    </source>
</evidence>
<feature type="binding site" evidence="6">
    <location>
        <position position="64"/>
    </location>
    <ligand>
        <name>S-adenosyl-L-methionine</name>
        <dbReference type="ChEBI" id="CHEBI:59789"/>
    </ligand>
</feature>
<keyword evidence="1 6" id="KW-0963">Cytoplasm</keyword>
<comment type="caution">
    <text evidence="6">Lacks conserved residue(s) required for the propagation of feature annotation.</text>
</comment>
<keyword evidence="5 6" id="KW-0949">S-adenosyl-L-methionine</keyword>
<evidence type="ECO:0000313" key="7">
    <source>
        <dbReference type="EMBL" id="GGE46271.1"/>
    </source>
</evidence>